<dbReference type="Proteomes" id="UP001642720">
    <property type="component" value="Unassembled WGS sequence"/>
</dbReference>
<evidence type="ECO:0000313" key="3">
    <source>
        <dbReference type="Proteomes" id="UP001642720"/>
    </source>
</evidence>
<keyword evidence="3" id="KW-1185">Reference proteome</keyword>
<reference evidence="2 3" key="1">
    <citation type="submission" date="2018-01" db="EMBL/GenBank/DDBJ databases">
        <title>Genome characterization of the sugarcane-associated fungus Trichoderma ghanense CCMA-1212 and their application in lignocelulose bioconversion.</title>
        <authorList>
            <person name="Steindorff A.S."/>
            <person name="Mendes T.D."/>
            <person name="Vilela E.S.D."/>
            <person name="Rodrigues D.S."/>
            <person name="Formighieri E.F."/>
            <person name="Melo I.S."/>
            <person name="Favaro L.C.L."/>
        </authorList>
    </citation>
    <scope>NUCLEOTIDE SEQUENCE [LARGE SCALE GENOMIC DNA]</scope>
    <source>
        <strain evidence="2 3">CCMA-1212</strain>
    </source>
</reference>
<evidence type="ECO:0008006" key="4">
    <source>
        <dbReference type="Google" id="ProtNLM"/>
    </source>
</evidence>
<feature type="compositionally biased region" description="Low complexity" evidence="1">
    <location>
        <begin position="74"/>
        <end position="84"/>
    </location>
</feature>
<accession>A0ABY2H4U2</accession>
<dbReference type="RefSeq" id="XP_073559508.1">
    <property type="nucleotide sequence ID" value="XM_073701886.1"/>
</dbReference>
<dbReference type="InterPro" id="IPR001005">
    <property type="entry name" value="SANT/Myb"/>
</dbReference>
<sequence length="158" mass="17242">MDAAGQEKGALAWTEEAKFQFLLRIVAQLKGDGRGTSIKWEKINIPGRTVKSLKNMWTKINKQISDFEARESSGESSAAAAPAQPRKRGRPSKKGLNKEAGLGDEGGDDEALDVKPVALKKRGAEDVDDEKRGPGRKRSKVKPEAVADDAVRFKNEQV</sequence>
<feature type="compositionally biased region" description="Basic and acidic residues" evidence="1">
    <location>
        <begin position="122"/>
        <end position="133"/>
    </location>
</feature>
<feature type="compositionally biased region" description="Basic residues" evidence="1">
    <location>
        <begin position="85"/>
        <end position="95"/>
    </location>
</feature>
<dbReference type="EMBL" id="PPTA01000005">
    <property type="protein sequence ID" value="TFB03307.1"/>
    <property type="molecule type" value="Genomic_DNA"/>
</dbReference>
<feature type="compositionally biased region" description="Basic and acidic residues" evidence="1">
    <location>
        <begin position="141"/>
        <end position="158"/>
    </location>
</feature>
<dbReference type="GeneID" id="300576336"/>
<comment type="caution">
    <text evidence="2">The sequence shown here is derived from an EMBL/GenBank/DDBJ whole genome shotgun (WGS) entry which is preliminary data.</text>
</comment>
<protein>
    <recommendedName>
        <fullName evidence="4">Myb-like domain-containing protein</fullName>
    </recommendedName>
</protein>
<dbReference type="CDD" id="cd00167">
    <property type="entry name" value="SANT"/>
    <property type="match status" value="1"/>
</dbReference>
<evidence type="ECO:0000313" key="2">
    <source>
        <dbReference type="EMBL" id="TFB03307.1"/>
    </source>
</evidence>
<evidence type="ECO:0000256" key="1">
    <source>
        <dbReference type="SAM" id="MobiDB-lite"/>
    </source>
</evidence>
<proteinExistence type="predicted"/>
<feature type="region of interest" description="Disordered" evidence="1">
    <location>
        <begin position="67"/>
        <end position="158"/>
    </location>
</feature>
<name>A0ABY2H4U2_9HYPO</name>
<gene>
    <name evidence="2" type="ORF">CCMA1212_004588</name>
</gene>
<organism evidence="2 3">
    <name type="scientific">Trichoderma ghanense</name>
    <dbReference type="NCBI Taxonomy" id="65468"/>
    <lineage>
        <taxon>Eukaryota</taxon>
        <taxon>Fungi</taxon>
        <taxon>Dikarya</taxon>
        <taxon>Ascomycota</taxon>
        <taxon>Pezizomycotina</taxon>
        <taxon>Sordariomycetes</taxon>
        <taxon>Hypocreomycetidae</taxon>
        <taxon>Hypocreales</taxon>
        <taxon>Hypocreaceae</taxon>
        <taxon>Trichoderma</taxon>
    </lineage>
</organism>